<dbReference type="Proteomes" id="UP001498476">
    <property type="component" value="Unassembled WGS sequence"/>
</dbReference>
<feature type="compositionally biased region" description="Basic and acidic residues" evidence="1">
    <location>
        <begin position="48"/>
        <end position="58"/>
    </location>
</feature>
<evidence type="ECO:0000313" key="2">
    <source>
        <dbReference type="EMBL" id="KAK7398571.1"/>
    </source>
</evidence>
<feature type="region of interest" description="Disordered" evidence="1">
    <location>
        <begin position="1"/>
        <end position="58"/>
    </location>
</feature>
<comment type="caution">
    <text evidence="2">The sequence shown here is derived from an EMBL/GenBank/DDBJ whole genome shotgun (WGS) entry which is preliminary data.</text>
</comment>
<keyword evidence="3" id="KW-1185">Reference proteome</keyword>
<evidence type="ECO:0000256" key="1">
    <source>
        <dbReference type="SAM" id="MobiDB-lite"/>
    </source>
</evidence>
<feature type="compositionally biased region" description="Polar residues" evidence="1">
    <location>
        <begin position="15"/>
        <end position="25"/>
    </location>
</feature>
<gene>
    <name evidence="2" type="ORF">QQX98_012049</name>
</gene>
<proteinExistence type="predicted"/>
<reference evidence="2 3" key="1">
    <citation type="journal article" date="2025" name="Microbiol. Resour. Announc.">
        <title>Draft genome sequences for Neonectria magnoliae and Neonectria punicea, canker pathogens of Liriodendron tulipifera and Acer saccharum in West Virginia.</title>
        <authorList>
            <person name="Petronek H.M."/>
            <person name="Kasson M.T."/>
            <person name="Metheny A.M."/>
            <person name="Stauder C.M."/>
            <person name="Lovett B."/>
            <person name="Lynch S.C."/>
            <person name="Garnas J.R."/>
            <person name="Kasson L.R."/>
            <person name="Stajich J.E."/>
        </authorList>
    </citation>
    <scope>NUCLEOTIDE SEQUENCE [LARGE SCALE GENOMIC DNA]</scope>
    <source>
        <strain evidence="2 3">NRRL 64653</strain>
    </source>
</reference>
<sequence length="58" mass="5875">MDGLLDDNDLGFSESDLQMSGAQSSDGHDNGDGGDGGDDADGSEDLIEGDRSGDGVQR</sequence>
<feature type="compositionally biased region" description="Acidic residues" evidence="1">
    <location>
        <begin position="35"/>
        <end position="47"/>
    </location>
</feature>
<organism evidence="2 3">
    <name type="scientific">Neonectria punicea</name>
    <dbReference type="NCBI Taxonomy" id="979145"/>
    <lineage>
        <taxon>Eukaryota</taxon>
        <taxon>Fungi</taxon>
        <taxon>Dikarya</taxon>
        <taxon>Ascomycota</taxon>
        <taxon>Pezizomycotina</taxon>
        <taxon>Sordariomycetes</taxon>
        <taxon>Hypocreomycetidae</taxon>
        <taxon>Hypocreales</taxon>
        <taxon>Nectriaceae</taxon>
        <taxon>Neonectria</taxon>
    </lineage>
</organism>
<evidence type="ECO:0000313" key="3">
    <source>
        <dbReference type="Proteomes" id="UP001498476"/>
    </source>
</evidence>
<dbReference type="EMBL" id="JAZAVJ010000325">
    <property type="protein sequence ID" value="KAK7398571.1"/>
    <property type="molecule type" value="Genomic_DNA"/>
</dbReference>
<accession>A0ABR1GKD2</accession>
<name>A0ABR1GKD2_9HYPO</name>
<protein>
    <submittedName>
        <fullName evidence="2">Uncharacterized protein</fullName>
    </submittedName>
</protein>